<dbReference type="EMBL" id="MT143537">
    <property type="protein sequence ID" value="QJA97928.1"/>
    <property type="molecule type" value="Genomic_DNA"/>
</dbReference>
<name>A0A6M3LZ78_9ZZZZ</name>
<reference evidence="1" key="1">
    <citation type="submission" date="2020-03" db="EMBL/GenBank/DDBJ databases">
        <title>The deep terrestrial virosphere.</title>
        <authorList>
            <person name="Holmfeldt K."/>
            <person name="Nilsson E."/>
            <person name="Simone D."/>
            <person name="Lopez-Fernandez M."/>
            <person name="Wu X."/>
            <person name="de Brujin I."/>
            <person name="Lundin D."/>
            <person name="Andersson A."/>
            <person name="Bertilsson S."/>
            <person name="Dopson M."/>
        </authorList>
    </citation>
    <scope>NUCLEOTIDE SEQUENCE</scope>
    <source>
        <strain evidence="1">MM415B05850</strain>
    </source>
</reference>
<proteinExistence type="predicted"/>
<organism evidence="1">
    <name type="scientific">viral metagenome</name>
    <dbReference type="NCBI Taxonomy" id="1070528"/>
    <lineage>
        <taxon>unclassified sequences</taxon>
        <taxon>metagenomes</taxon>
        <taxon>organismal metagenomes</taxon>
    </lineage>
</organism>
<gene>
    <name evidence="1" type="ORF">MM415B05850_0008</name>
</gene>
<sequence>MLEEKSIYKIDKNIPIPSKLKYPFGEMEIGDSFEIDVGEDSTEHVSATTREAIWRFRKNHPLLKFSLRTIDEKHIRCWRIENKMESIDIVLKEIDQKRKEFIDLSKK</sequence>
<accession>A0A6M3LZ78</accession>
<dbReference type="AlphaFoldDB" id="A0A6M3LZ78"/>
<evidence type="ECO:0000313" key="1">
    <source>
        <dbReference type="EMBL" id="QJA97928.1"/>
    </source>
</evidence>
<protein>
    <submittedName>
        <fullName evidence="1">Uncharacterized protein</fullName>
    </submittedName>
</protein>